<proteinExistence type="inferred from homology"/>
<evidence type="ECO:0000256" key="4">
    <source>
        <dbReference type="ARBA" id="ARBA00023242"/>
    </source>
</evidence>
<sequence length="2006" mass="217163">MAEEDDGGLEWLHRDLLALSELRLPNVDRLWAQLEVRLDEFRRLLEKPGRNDTSRNALNTGRITIDDTEYQVNDDFKNDTAEIADALDLDELRAARLYLHAQQRSHEYDRRPLLAAILTFHKRREFLLECLRILVSLAVDTDTDDEKLPGEVREALRRSVRLVLNVQNGNVSNGSTFFRRCIADLTNMERWLQGLANRLQALSVIGQTMSAEGVEMINFQTASLTRQHESLASIATQLVRSGYTSLGDLRHSLDVVRNLDRYGVTLLHHIPILMALMAQFGSSDGNATLCDVRKLHEVVVSPGARDADAWSIRSFHAAVIVWWLGEYSGRYVDAAPGVQSPLDDVDLEAEAEQRSKRFMEALRDGALHFMLTCCEDVRRPRDWVDPVRSGIMSALLASQHYSYEAYSVGEDAPPAAEHFRTLFMEGMQGFVESFITNMPDTLRKLKLEEDEARRQLQSRFQRPPAASSRQANSSTTGERTGQPPVEYELHLERFLILIALAFQGSPSGAIDFWQDPEDNLFGFLQWAAKRQTTPRAAAFCEMLRALSEGEACAGMAHRFLLDDSPTASSSGKLRRSSTLSWNQIFAELRFYATALKERSSGSSLPPYLQHQQQNQQPHLSSSFANGTTQHQLHHASSATAAAAAAAQFVEPESIFMLECYLRLLAHLARESRVARAFILEHQSFSFREVLFALCADPAGSSGAAPLAAFIHTHHAQRDRLRAAALDALAALLTDKTGPLRDAVWASLDAWINTAGLPPAVAAAASQAFAHTTGPPGTPQPLPSSPWNEAAAFEPLAAGFEEPDAFVRFLLSLVTPGAADAEEVVLGIAAAAPQEDGGGQAVGLVEGGGTYLHDGLPFPEQLGANYRTQVGMEPYVDFAVGRVFGEKTTRESEMGSLKEGQLSILRLNCLNFIGACLDTWNDDLVLLANGQSAVPVEHLMLAGSLEIYCRLHPFGRVMEWMFNTKVIEALFATAHQDVSAINDAQSDSPLVLALLKAIQVIDRVLQLQATYFSILHPLLRKEAEKNSGVARSRSKPVVTSAISSFEDAILNHLNIVVDLGLYCGTGHQDLTVASLKLLQTLSSNRKLAASPTAGFGSRSKIIGVLEREGDAERIAHTLTDAMAMDDQELEAWPNSPGYDIKVHVLDFLNKCLETVPDRPSMAHLLLGFTCVGGTAVEIADDSLFAKGLSLFHAVLRIAVLLPDADVAPVGGPTGGAANNFVPWLCSLKARANAVLTKLWRSPLTAVYTLTELRANETLFLQACATRIVESGAALFSGMSPAQSVDFIIKNDAVAAYVGFLRSRAAFFEYAARELRATVTNGTPSLRARILASLLGTTQLPPGLVEGNQPVENPTIFDLFDFVELDVVSAARLLPARDPPFIGPIVDAIHAVCTVPASEGAGDGFKFDMHRVEMMLAFRLREIRVRVMEGAPGAPVGPTEEEQVFMEAGHTFQVLGAQNARREVEDSRRAALHSWAQLVTVVVGSCGEREFGGHEVAPEDTKKDGGTRDQVRGLATLREKLGSIGEKGKDDGSGACQGGAQRGVGHGLKAGFVLQAIQVILPKLEKAFATQDHFAAVELAGLASKMLQAVDFGVATGMRPKRGSSNDYNRGRNGASLFASSLALSTVAADANGTRTGTGGASRAADFANARLFQLFRVALSGIALTDSPPLLREMCYQIAFRYLRGLAGAVPTTSRDNDGSAGINGSINGASTRGPDVNGTRTPSSRALTRSTSGPLSQLNARYAQGGAPAGGSKSSPQIRHTIRAVKAAGARVVEVACDDAYGGEGTWRVSALIFLDGLVALCMREGDAFLLEALEKSNFVGVLVDAVKGVPEAVVAVGRGDMPLLLSYYDAALALLLRIAQTKVGAALVLNAGLFAAVRESMLFSVDPDIGLDTDTLIPLTSYYTLLLSVLSVINAAVLSRGPQHDATMAQAQRFLADHRHAVVGIFKRYAGIGRGGFGQRSGIGKEEMRVLNELVDGFTLLISATSFLEFEERTTFSKSPLQMFS</sequence>
<keyword evidence="7" id="KW-1185">Reference proteome</keyword>
<dbReference type="Proteomes" id="UP000799766">
    <property type="component" value="Unassembled WGS sequence"/>
</dbReference>
<reference evidence="6" key="1">
    <citation type="journal article" date="2020" name="Stud. Mycol.">
        <title>101 Dothideomycetes genomes: a test case for predicting lifestyles and emergence of pathogens.</title>
        <authorList>
            <person name="Haridas S."/>
            <person name="Albert R."/>
            <person name="Binder M."/>
            <person name="Bloem J."/>
            <person name="Labutti K."/>
            <person name="Salamov A."/>
            <person name="Andreopoulos B."/>
            <person name="Baker S."/>
            <person name="Barry K."/>
            <person name="Bills G."/>
            <person name="Bluhm B."/>
            <person name="Cannon C."/>
            <person name="Castanera R."/>
            <person name="Culley D."/>
            <person name="Daum C."/>
            <person name="Ezra D."/>
            <person name="Gonzalez J."/>
            <person name="Henrissat B."/>
            <person name="Kuo A."/>
            <person name="Liang C."/>
            <person name="Lipzen A."/>
            <person name="Lutzoni F."/>
            <person name="Magnuson J."/>
            <person name="Mondo S."/>
            <person name="Nolan M."/>
            <person name="Ohm R."/>
            <person name="Pangilinan J."/>
            <person name="Park H.-J."/>
            <person name="Ramirez L."/>
            <person name="Alfaro M."/>
            <person name="Sun H."/>
            <person name="Tritt A."/>
            <person name="Yoshinaga Y."/>
            <person name="Zwiers L.-H."/>
            <person name="Turgeon B."/>
            <person name="Goodwin S."/>
            <person name="Spatafora J."/>
            <person name="Crous P."/>
            <person name="Grigoriev I."/>
        </authorList>
    </citation>
    <scope>NUCLEOTIDE SEQUENCE</scope>
    <source>
        <strain evidence="6">ATCC 16933</strain>
    </source>
</reference>
<dbReference type="InterPro" id="IPR021827">
    <property type="entry name" value="Nup186/Nup192/Nup205"/>
</dbReference>
<feature type="region of interest" description="Disordered" evidence="5">
    <location>
        <begin position="602"/>
        <end position="627"/>
    </location>
</feature>
<evidence type="ECO:0000256" key="1">
    <source>
        <dbReference type="ARBA" id="ARBA00004123"/>
    </source>
</evidence>
<feature type="region of interest" description="Disordered" evidence="5">
    <location>
        <begin position="1690"/>
        <end position="1733"/>
    </location>
</feature>
<accession>A0A6A6NNA6</accession>
<dbReference type="PANTHER" id="PTHR31344">
    <property type="entry name" value="NUCLEAR PORE COMPLEX PROTEIN NUP205"/>
    <property type="match status" value="1"/>
</dbReference>
<evidence type="ECO:0000256" key="3">
    <source>
        <dbReference type="ARBA" id="ARBA00022448"/>
    </source>
</evidence>
<feature type="compositionally biased region" description="Low complexity" evidence="5">
    <location>
        <begin position="604"/>
        <end position="622"/>
    </location>
</feature>
<evidence type="ECO:0000256" key="5">
    <source>
        <dbReference type="SAM" id="MobiDB-lite"/>
    </source>
</evidence>
<dbReference type="GO" id="GO:0006999">
    <property type="term" value="P:nuclear pore organization"/>
    <property type="evidence" value="ECO:0007669"/>
    <property type="project" value="TreeGrafter"/>
</dbReference>
<gene>
    <name evidence="6" type="ORF">BDY21DRAFT_142746</name>
</gene>
<keyword evidence="4" id="KW-0539">Nucleus</keyword>
<keyword evidence="3" id="KW-0813">Transport</keyword>
<organism evidence="6 7">
    <name type="scientific">Lineolata rhizophorae</name>
    <dbReference type="NCBI Taxonomy" id="578093"/>
    <lineage>
        <taxon>Eukaryota</taxon>
        <taxon>Fungi</taxon>
        <taxon>Dikarya</taxon>
        <taxon>Ascomycota</taxon>
        <taxon>Pezizomycotina</taxon>
        <taxon>Dothideomycetes</taxon>
        <taxon>Dothideomycetes incertae sedis</taxon>
        <taxon>Lineolatales</taxon>
        <taxon>Lineolataceae</taxon>
        <taxon>Lineolata</taxon>
    </lineage>
</organism>
<protein>
    <submittedName>
        <fullName evidence="6">Nucleoporin Nup186/Nup192/Nup205</fullName>
    </submittedName>
</protein>
<dbReference type="EMBL" id="MU001699">
    <property type="protein sequence ID" value="KAF2453191.1"/>
    <property type="molecule type" value="Genomic_DNA"/>
</dbReference>
<dbReference type="GO" id="GO:0017056">
    <property type="term" value="F:structural constituent of nuclear pore"/>
    <property type="evidence" value="ECO:0007669"/>
    <property type="project" value="TreeGrafter"/>
</dbReference>
<dbReference type="PANTHER" id="PTHR31344:SF0">
    <property type="entry name" value="NUCLEAR PORE COMPLEX PROTEIN NUP205"/>
    <property type="match status" value="1"/>
</dbReference>
<evidence type="ECO:0000313" key="7">
    <source>
        <dbReference type="Proteomes" id="UP000799766"/>
    </source>
</evidence>
<comment type="subcellular location">
    <subcellularLocation>
        <location evidence="1">Nucleus</location>
    </subcellularLocation>
</comment>
<evidence type="ECO:0000313" key="6">
    <source>
        <dbReference type="EMBL" id="KAF2453191.1"/>
    </source>
</evidence>
<dbReference type="OrthoDB" id="2019644at2759"/>
<dbReference type="GO" id="GO:0044611">
    <property type="term" value="C:nuclear pore inner ring"/>
    <property type="evidence" value="ECO:0007669"/>
    <property type="project" value="TreeGrafter"/>
</dbReference>
<name>A0A6A6NNA6_9PEZI</name>
<feature type="region of interest" description="Disordered" evidence="5">
    <location>
        <begin position="453"/>
        <end position="483"/>
    </location>
</feature>
<comment type="similarity">
    <text evidence="2">Belongs to the NUP186/NUP192/NUP205 family.</text>
</comment>
<feature type="compositionally biased region" description="Polar residues" evidence="5">
    <location>
        <begin position="1718"/>
        <end position="1733"/>
    </location>
</feature>
<dbReference type="Pfam" id="PF11894">
    <property type="entry name" value="Nup192"/>
    <property type="match status" value="2"/>
</dbReference>
<evidence type="ECO:0000256" key="2">
    <source>
        <dbReference type="ARBA" id="ARBA00005892"/>
    </source>
</evidence>
<feature type="compositionally biased region" description="Polar residues" evidence="5">
    <location>
        <begin position="467"/>
        <end position="479"/>
    </location>
</feature>